<dbReference type="CDD" id="cd06558">
    <property type="entry name" value="crotonase-like"/>
    <property type="match status" value="1"/>
</dbReference>
<evidence type="ECO:0000256" key="2">
    <source>
        <dbReference type="ARBA" id="ARBA00005005"/>
    </source>
</evidence>
<keyword evidence="6" id="KW-0443">Lipid metabolism</keyword>
<dbReference type="FunFam" id="1.10.12.10:FF:000004">
    <property type="entry name" value="Delta3,5-delta2,4-dienoyl-CoA isomerase"/>
    <property type="match status" value="1"/>
</dbReference>
<evidence type="ECO:0000313" key="14">
    <source>
        <dbReference type="Proteomes" id="UP000594260"/>
    </source>
</evidence>
<dbReference type="FunCoup" id="A0A7M7K6D6">
    <property type="interactions" value="1330"/>
</dbReference>
<dbReference type="InterPro" id="IPR045002">
    <property type="entry name" value="Ech1-like"/>
</dbReference>
<dbReference type="SUPFAM" id="SSF52096">
    <property type="entry name" value="ClpP/crotonase"/>
    <property type="match status" value="1"/>
</dbReference>
<dbReference type="FunFam" id="3.90.226.10:FF:000024">
    <property type="entry name" value="Delta3,5-delta2,4-dienoyl-CoA isomerase"/>
    <property type="match status" value="1"/>
</dbReference>
<reference evidence="13" key="1">
    <citation type="submission" date="2021-01" db="UniProtKB">
        <authorList>
            <consortium name="EnsemblMetazoa"/>
        </authorList>
    </citation>
    <scope>IDENTIFICATION</scope>
</reference>
<dbReference type="GO" id="GO:0005777">
    <property type="term" value="C:peroxisome"/>
    <property type="evidence" value="ECO:0007669"/>
    <property type="project" value="UniProtKB-SubCell"/>
</dbReference>
<evidence type="ECO:0000256" key="8">
    <source>
        <dbReference type="ARBA" id="ARBA00023235"/>
    </source>
</evidence>
<evidence type="ECO:0000256" key="3">
    <source>
        <dbReference type="ARBA" id="ARBA00005254"/>
    </source>
</evidence>
<keyword evidence="8" id="KW-0413">Isomerase</keyword>
<evidence type="ECO:0000256" key="10">
    <source>
        <dbReference type="ARBA" id="ARBA00052809"/>
    </source>
</evidence>
<comment type="catalytic activity">
    <reaction evidence="10">
        <text>(3E,5Z,8Z,11Z,14Z)-eicosapentaenoyl-CoA = (2E,4E,8Z,11Z,14Z)-eicosapentaenoyl-CoA</text>
        <dbReference type="Rhea" id="RHEA:45224"/>
        <dbReference type="ChEBI" id="CHEBI:85090"/>
        <dbReference type="ChEBI" id="CHEBI:85091"/>
    </reaction>
</comment>
<dbReference type="InParanoid" id="A0A7M7K6D6"/>
<dbReference type="EnsemblMetazoa" id="XM_022800567">
    <property type="protein sequence ID" value="XP_022656302"/>
    <property type="gene ID" value="LOC111248362"/>
</dbReference>
<dbReference type="OMA" id="QYVAHVE"/>
<dbReference type="InterPro" id="IPR014748">
    <property type="entry name" value="Enoyl-CoA_hydra_C"/>
</dbReference>
<dbReference type="PANTHER" id="PTHR43149">
    <property type="entry name" value="ENOYL-COA HYDRATASE"/>
    <property type="match status" value="1"/>
</dbReference>
<dbReference type="Pfam" id="PF00378">
    <property type="entry name" value="ECH_1"/>
    <property type="match status" value="1"/>
</dbReference>
<dbReference type="InterPro" id="IPR029045">
    <property type="entry name" value="ClpP/crotonase-like_dom_sf"/>
</dbReference>
<evidence type="ECO:0000256" key="7">
    <source>
        <dbReference type="ARBA" id="ARBA00023140"/>
    </source>
</evidence>
<dbReference type="Gene3D" id="1.10.12.10">
    <property type="entry name" value="Lyase 2-enoyl-coa Hydratase, Chain A, domain 2"/>
    <property type="match status" value="1"/>
</dbReference>
<comment type="pathway">
    <text evidence="2">Lipid metabolism; fatty acid beta-oxidation.</text>
</comment>
<evidence type="ECO:0000256" key="1">
    <source>
        <dbReference type="ARBA" id="ARBA00004275"/>
    </source>
</evidence>
<proteinExistence type="inferred from homology"/>
<evidence type="ECO:0000256" key="9">
    <source>
        <dbReference type="ARBA" id="ARBA00051408"/>
    </source>
</evidence>
<dbReference type="UniPathway" id="UPA00659"/>
<dbReference type="OrthoDB" id="14970at2759"/>
<evidence type="ECO:0000256" key="12">
    <source>
        <dbReference type="ARBA" id="ARBA00071021"/>
    </source>
</evidence>
<dbReference type="AlphaFoldDB" id="A0A7M7K6D6"/>
<protein>
    <recommendedName>
        <fullName evidence="12">Delta(3,5)-Delta(2,4)-dienoyl-CoA isomerase, mitochondrial</fullName>
    </recommendedName>
</protein>
<dbReference type="Proteomes" id="UP000594260">
    <property type="component" value="Unplaced"/>
</dbReference>
<evidence type="ECO:0000313" key="13">
    <source>
        <dbReference type="EnsemblMetazoa" id="XP_022656302"/>
    </source>
</evidence>
<comment type="similarity">
    <text evidence="3">Belongs to the enoyl-CoA hydratase/isomerase family.</text>
</comment>
<dbReference type="GO" id="GO:0005739">
    <property type="term" value="C:mitochondrion"/>
    <property type="evidence" value="ECO:0007669"/>
    <property type="project" value="TreeGrafter"/>
</dbReference>
<keyword evidence="7" id="KW-0576">Peroxisome</keyword>
<keyword evidence="14" id="KW-1185">Reference proteome</keyword>
<accession>A0A7M7K6D6</accession>
<name>A0A7M7K6D6_VARDE</name>
<evidence type="ECO:0000256" key="5">
    <source>
        <dbReference type="ARBA" id="ARBA00022990"/>
    </source>
</evidence>
<keyword evidence="5" id="KW-0007">Acetylation</keyword>
<comment type="catalytic activity">
    <reaction evidence="9">
        <text>(3E,5Z)-octadienoyl-CoA = (2E,4E)-octadienoyl-CoA</text>
        <dbReference type="Rhea" id="RHEA:45244"/>
        <dbReference type="ChEBI" id="CHEBI:62243"/>
        <dbReference type="ChEBI" id="CHEBI:85108"/>
    </reaction>
</comment>
<dbReference type="GeneID" id="111248362"/>
<dbReference type="GO" id="GO:0051750">
    <property type="term" value="F:delta(3,5)-delta(2,4)-dienoyl-CoA isomerase activity"/>
    <property type="evidence" value="ECO:0007669"/>
    <property type="project" value="TreeGrafter"/>
</dbReference>
<comment type="subcellular location">
    <subcellularLocation>
        <location evidence="1">Peroxisome</location>
    </subcellularLocation>
</comment>
<dbReference type="RefSeq" id="XP_022656302.1">
    <property type="nucleotide sequence ID" value="XM_022800567.1"/>
</dbReference>
<dbReference type="KEGG" id="vde:111248362"/>
<comment type="function">
    <text evidence="11">Isomerization of 3-trans,5-cis-dienoyl-CoA to 2-trans,4-trans-dienoyl-CoA.</text>
</comment>
<evidence type="ECO:0000256" key="6">
    <source>
        <dbReference type="ARBA" id="ARBA00023098"/>
    </source>
</evidence>
<sequence length="307" mass="33327">MAILLAVRRASDIILSGASQLSKRAMSATTTEFTTLKVYKPAPFVYNVELNRPEKRNAMNSAMWTDIPKCFALINTDPDCRVVIFSGSGAMFTAGLDLTEQAAVLAGFGAYGDDASRKFVKVRNLIQRYQYTVTSIEKCAKPVIAAIHGGCIGAGNSLIASCDIRYCTEDAWFTIREIDVGLCADVGVLQRLPKIVGNGSLISEWALTGRRIDSKEARQEGLVSKVVKDKDELMKVSLELANTIAAKSPVAVQGTKVNLVYSRSYPVDQALEFMATWNACHLQSEDVATAATALISKDSEQPVFAKL</sequence>
<dbReference type="Gene3D" id="3.90.226.10">
    <property type="entry name" value="2-enoyl-CoA Hydratase, Chain A, domain 1"/>
    <property type="match status" value="1"/>
</dbReference>
<keyword evidence="4" id="KW-0276">Fatty acid metabolism</keyword>
<dbReference type="InterPro" id="IPR001753">
    <property type="entry name" value="Enoyl-CoA_hydra/iso"/>
</dbReference>
<evidence type="ECO:0000256" key="11">
    <source>
        <dbReference type="ARBA" id="ARBA00055786"/>
    </source>
</evidence>
<evidence type="ECO:0000256" key="4">
    <source>
        <dbReference type="ARBA" id="ARBA00022832"/>
    </source>
</evidence>
<dbReference type="PANTHER" id="PTHR43149:SF1">
    <property type="entry name" value="DELTA(3,5)-DELTA(2,4)-DIENOYL-COA ISOMERASE, MITOCHONDRIAL"/>
    <property type="match status" value="1"/>
</dbReference>
<dbReference type="GO" id="GO:0006635">
    <property type="term" value="P:fatty acid beta-oxidation"/>
    <property type="evidence" value="ECO:0007669"/>
    <property type="project" value="UniProtKB-UniPathway"/>
</dbReference>
<organism evidence="13 14">
    <name type="scientific">Varroa destructor</name>
    <name type="common">Honeybee mite</name>
    <dbReference type="NCBI Taxonomy" id="109461"/>
    <lineage>
        <taxon>Eukaryota</taxon>
        <taxon>Metazoa</taxon>
        <taxon>Ecdysozoa</taxon>
        <taxon>Arthropoda</taxon>
        <taxon>Chelicerata</taxon>
        <taxon>Arachnida</taxon>
        <taxon>Acari</taxon>
        <taxon>Parasitiformes</taxon>
        <taxon>Mesostigmata</taxon>
        <taxon>Gamasina</taxon>
        <taxon>Dermanyssoidea</taxon>
        <taxon>Varroidae</taxon>
        <taxon>Varroa</taxon>
    </lineage>
</organism>